<dbReference type="GO" id="GO:0005549">
    <property type="term" value="F:odorant binding"/>
    <property type="evidence" value="ECO:0007669"/>
    <property type="project" value="InterPro"/>
</dbReference>
<accession>A0AAN7S873</accession>
<dbReference type="SUPFAM" id="SSF47565">
    <property type="entry name" value="Insect pheromone/odorant-binding proteins"/>
    <property type="match status" value="1"/>
</dbReference>
<dbReference type="AlphaFoldDB" id="A0AAN7S873"/>
<gene>
    <name evidence="1" type="ORF">RN001_009542</name>
</gene>
<protein>
    <submittedName>
        <fullName evidence="1">Uncharacterized protein</fullName>
    </submittedName>
</protein>
<dbReference type="InterPro" id="IPR006170">
    <property type="entry name" value="PBP/GOBP"/>
</dbReference>
<dbReference type="InterPro" id="IPR036728">
    <property type="entry name" value="PBP_GOBP_sf"/>
</dbReference>
<dbReference type="Pfam" id="PF01395">
    <property type="entry name" value="PBP_GOBP"/>
    <property type="match status" value="1"/>
</dbReference>
<name>A0AAN7S873_9COLE</name>
<evidence type="ECO:0000313" key="2">
    <source>
        <dbReference type="Proteomes" id="UP001353858"/>
    </source>
</evidence>
<dbReference type="EMBL" id="JARPUR010000004">
    <property type="protein sequence ID" value="KAK4877036.1"/>
    <property type="molecule type" value="Genomic_DNA"/>
</dbReference>
<dbReference type="Proteomes" id="UP001353858">
    <property type="component" value="Unassembled WGS sequence"/>
</dbReference>
<dbReference type="Gene3D" id="1.10.238.20">
    <property type="entry name" value="Pheromone/general odorant binding protein domain"/>
    <property type="match status" value="1"/>
</dbReference>
<sequence>MHCYVIEHVSFAIFSFQNIPQDIQNNWIQVASPYYSKCICASGADITAAENILGKLIYPNDPCLKCFTKCIEVELGLMLSDGTVVPEAWVRQVAAITPEIAEKCVNNTIDISDTCEKAYDYSQCLVEEVCMSINIKP</sequence>
<dbReference type="SMART" id="SM00708">
    <property type="entry name" value="PhBP"/>
    <property type="match status" value="1"/>
</dbReference>
<evidence type="ECO:0000313" key="1">
    <source>
        <dbReference type="EMBL" id="KAK4877036.1"/>
    </source>
</evidence>
<reference evidence="2" key="1">
    <citation type="submission" date="2023-01" db="EMBL/GenBank/DDBJ databases">
        <title>Key to firefly adult light organ development and bioluminescence: homeobox transcription factors regulate luciferase expression and transportation to peroxisome.</title>
        <authorList>
            <person name="Fu X."/>
        </authorList>
    </citation>
    <scope>NUCLEOTIDE SEQUENCE [LARGE SCALE GENOMIC DNA]</scope>
</reference>
<keyword evidence="2" id="KW-1185">Reference proteome</keyword>
<comment type="caution">
    <text evidence="1">The sequence shown here is derived from an EMBL/GenBank/DDBJ whole genome shotgun (WGS) entry which is preliminary data.</text>
</comment>
<organism evidence="1 2">
    <name type="scientific">Aquatica leii</name>
    <dbReference type="NCBI Taxonomy" id="1421715"/>
    <lineage>
        <taxon>Eukaryota</taxon>
        <taxon>Metazoa</taxon>
        <taxon>Ecdysozoa</taxon>
        <taxon>Arthropoda</taxon>
        <taxon>Hexapoda</taxon>
        <taxon>Insecta</taxon>
        <taxon>Pterygota</taxon>
        <taxon>Neoptera</taxon>
        <taxon>Endopterygota</taxon>
        <taxon>Coleoptera</taxon>
        <taxon>Polyphaga</taxon>
        <taxon>Elateriformia</taxon>
        <taxon>Elateroidea</taxon>
        <taxon>Lampyridae</taxon>
        <taxon>Luciolinae</taxon>
        <taxon>Aquatica</taxon>
    </lineage>
</organism>
<proteinExistence type="predicted"/>
<dbReference type="CDD" id="cd23992">
    <property type="entry name" value="PBP_GOBP"/>
    <property type="match status" value="1"/>
</dbReference>